<dbReference type="OrthoDB" id="6513042at2759"/>
<feature type="compositionally biased region" description="Polar residues" evidence="1">
    <location>
        <begin position="112"/>
        <end position="134"/>
    </location>
</feature>
<dbReference type="HOGENOM" id="CLU_259369_0_0_1"/>
<feature type="domain" description="5'-3' DNA helicase ZGRF1-like N-terminal" evidence="2">
    <location>
        <begin position="12"/>
        <end position="93"/>
    </location>
</feature>
<reference evidence="3 4" key="1">
    <citation type="journal article" date="2009" name="PLoS Genet.">
        <title>The genome of Nectria haematococca: contribution of supernumerary chromosomes to gene expansion.</title>
        <authorList>
            <person name="Coleman J.J."/>
            <person name="Rounsley S.D."/>
            <person name="Rodriguez-Carres M."/>
            <person name="Kuo A."/>
            <person name="Wasmann C.C."/>
            <person name="Grimwood J."/>
            <person name="Schmutz J."/>
            <person name="Taga M."/>
            <person name="White G.J."/>
            <person name="Zhou S."/>
            <person name="Schwartz D.C."/>
            <person name="Freitag M."/>
            <person name="Ma L.J."/>
            <person name="Danchin E.G."/>
            <person name="Henrissat B."/>
            <person name="Coutinho P.M."/>
            <person name="Nelson D.R."/>
            <person name="Straney D."/>
            <person name="Napoli C.A."/>
            <person name="Barker B.M."/>
            <person name="Gribskov M."/>
            <person name="Rep M."/>
            <person name="Kroken S."/>
            <person name="Molnar I."/>
            <person name="Rensing C."/>
            <person name="Kennell J.C."/>
            <person name="Zamora J."/>
            <person name="Farman M.L."/>
            <person name="Selker E.U."/>
            <person name="Salamov A."/>
            <person name="Shapiro H."/>
            <person name="Pangilinan J."/>
            <person name="Lindquist E."/>
            <person name="Lamers C."/>
            <person name="Grigoriev I.V."/>
            <person name="Geiser D.M."/>
            <person name="Covert S.F."/>
            <person name="Temporini E."/>
            <person name="Vanetten H.D."/>
        </authorList>
    </citation>
    <scope>NUCLEOTIDE SEQUENCE [LARGE SCALE GENOMIC DNA]</scope>
    <source>
        <strain evidence="4">ATCC MYA-4622 / CBS 123669 / FGSC 9596 / NRRL 45880 / 77-13-4</strain>
    </source>
</reference>
<feature type="region of interest" description="Disordered" evidence="1">
    <location>
        <begin position="167"/>
        <end position="748"/>
    </location>
</feature>
<feature type="compositionally biased region" description="Polar residues" evidence="1">
    <location>
        <begin position="993"/>
        <end position="1002"/>
    </location>
</feature>
<feature type="region of interest" description="Disordered" evidence="1">
    <location>
        <begin position="988"/>
        <end position="1008"/>
    </location>
</feature>
<dbReference type="InterPro" id="IPR052800">
    <property type="entry name" value="DNA_Repair_Helicase_ZGRF1"/>
</dbReference>
<dbReference type="Proteomes" id="UP000005206">
    <property type="component" value="Chromosome 3"/>
</dbReference>
<dbReference type="InParanoid" id="C7YNH8"/>
<evidence type="ECO:0000313" key="3">
    <source>
        <dbReference type="EMBL" id="EEU47124.1"/>
    </source>
</evidence>
<sequence length="1327" mass="146860">MTSNSVPTSALVVDFICLFTHDLKRKQKRWQDGVLKYHTFNKRIMVYDDRGHFIGDAHWQEGGDLDEGDEFELDRGAAIVQVSDRTGQREQDLTELLDKRAKEVERRRANAGTRTPGSTAASTRTPRNDQSSHFQLRHRPLTDLVGGASRIGRAVISPHSPYEARKMAISPGQRQDSPSEDARPSKRRRREESPPNKLGHARSLFGATLTLTPYTSSAPSVQNQALRERTNEAPKTAQITARTRPPGTVDRGRRSSKSPPPPDNAAKVDADPAPRQIAPRRTLPQRASLRELLAGNEQNFNHDKSRQKEASHQGHKGPGQASRSRPLPLKDVVASVPAPAPAQPKNRESQAVEPLTNERNRKKRLRQPSGSPSSPPKDVRASELAEDSVEPVTAQDEAFESWLQQSEENSAGHDALAQPLRSRSPPPRDSETDAVFSAQNRTHSDDGPEKAPLPNLVPTRAERTTSKRPTKEPTNKASSVRGTKRALSAETAAAPRNHADDLPVPAKEPRTELRIRSRQRRGLLMVSEKKDRDRVARTCMRPAAETTIEAQRRPPIDSPSPSVDEEPSVAHSRVMHHNLSGDAGSRRSSISSDASHTDTPDLDDLLNSNNHPAVVVPSPEKESRTLDEDADADADEAANNSDAASVNSPEDDMSPPPMRRRTNPTRRSRAKPAQPVSSDEEEAITVDTPSSTHDGMADGDPDPKPDPKPKPGPRITKMARKSVRSKEIIGFTLPTDDFPPSVFTTMPNGPFGQTEAEKTVQTGDAEVTQLHMNGAQDLTPQSTTVKCVAQSEVQRSVSDKSQGKQPPRLINPATRGKKAARKEDAAGLPPQPIVRLDPAVPTRIVTAVQAPATKRMPSGSNAAQSALPGFSKANGDALSIENHEFSRPLPTAANPLALQVMARSSGPRTICLRFQSTAITMRLRKPYRKWGHSSGIMPCACLNSRLSKEMLFMRFNPILLFQQLTWHLESSYDTSNLLRIPCHQPMRGHSRIQHISGNSRRPNLTKPYRTEELQSLYDRWRELEDWQKPVQHPLGDDIKDHLQPEGPSSGNSDRSSVSGHSGPEDSDHVKKPRRRGPLSKTKRERTAFMRRLGACPPCRSRKVACKHWDLGDFEASYRQSKRGPHSAIFGKIHHDCFGEIGDLARSTDLLGPTNSDTLNPPDSLVDLHLAGLLPSVSTDTPLGPTLVPLTLDNPTLDAEPIREPQLMRSFSIVAIGRDLTCTPTKTTTWQCLFWNNQHAGAMPVMAKPCTDKFTTPTELMDHFFKIHHPVELYDPPIWFRCRLCDQWNDKQQYCCKCGNVESEKQEQWIYGYGVCASPSQSPRCKPL</sequence>
<feature type="compositionally biased region" description="Low complexity" evidence="1">
    <location>
        <begin position="1046"/>
        <end position="1061"/>
    </location>
</feature>
<feature type="compositionally biased region" description="Basic and acidic residues" evidence="1">
    <location>
        <begin position="180"/>
        <end position="194"/>
    </location>
</feature>
<feature type="compositionally biased region" description="Basic and acidic residues" evidence="1">
    <location>
        <begin position="1034"/>
        <end position="1043"/>
    </location>
</feature>
<dbReference type="Pfam" id="PF10382">
    <property type="entry name" value="ZGRF1-like_N"/>
    <property type="match status" value="1"/>
</dbReference>
<dbReference type="RefSeq" id="XP_003052837.1">
    <property type="nucleotide sequence ID" value="XM_003052791.1"/>
</dbReference>
<dbReference type="GO" id="GO:0035861">
    <property type="term" value="C:site of double-strand break"/>
    <property type="evidence" value="ECO:0007669"/>
    <property type="project" value="TreeGrafter"/>
</dbReference>
<dbReference type="KEGG" id="nhe:NECHADRAFT_78236"/>
<evidence type="ECO:0000256" key="1">
    <source>
        <dbReference type="SAM" id="MobiDB-lite"/>
    </source>
</evidence>
<dbReference type="OMA" id="PVFCRAN"/>
<feature type="region of interest" description="Disordered" evidence="1">
    <location>
        <begin position="1031"/>
        <end position="1085"/>
    </location>
</feature>
<keyword evidence="4" id="KW-1185">Reference proteome</keyword>
<feature type="compositionally biased region" description="Low complexity" evidence="1">
    <location>
        <begin position="580"/>
        <end position="594"/>
    </location>
</feature>
<dbReference type="GO" id="GO:0005634">
    <property type="term" value="C:nucleus"/>
    <property type="evidence" value="ECO:0007669"/>
    <property type="project" value="TreeGrafter"/>
</dbReference>
<feature type="compositionally biased region" description="Basic residues" evidence="1">
    <location>
        <begin position="658"/>
        <end position="670"/>
    </location>
</feature>
<dbReference type="eggNOG" id="ENOG502SEDR">
    <property type="taxonomic scope" value="Eukaryota"/>
</dbReference>
<feature type="compositionally biased region" description="Polar residues" evidence="1">
    <location>
        <begin position="209"/>
        <end position="225"/>
    </location>
</feature>
<feature type="compositionally biased region" description="Basic and acidic residues" evidence="1">
    <location>
        <begin position="300"/>
        <end position="312"/>
    </location>
</feature>
<feature type="compositionally biased region" description="Basic and acidic residues" evidence="1">
    <location>
        <begin position="98"/>
        <end position="108"/>
    </location>
</feature>
<feature type="compositionally biased region" description="Basic and acidic residues" evidence="1">
    <location>
        <begin position="460"/>
        <end position="474"/>
    </location>
</feature>
<proteinExistence type="predicted"/>
<accession>C7YNH8</accession>
<dbReference type="PANTHER" id="PTHR28535:SF1">
    <property type="entry name" value="PROTEIN ZGRF1"/>
    <property type="match status" value="1"/>
</dbReference>
<dbReference type="GO" id="GO:0006302">
    <property type="term" value="P:double-strand break repair"/>
    <property type="evidence" value="ECO:0007669"/>
    <property type="project" value="TreeGrafter"/>
</dbReference>
<feature type="compositionally biased region" description="Basic and acidic residues" evidence="1">
    <location>
        <begin position="527"/>
        <end position="536"/>
    </location>
</feature>
<feature type="compositionally biased region" description="Basic and acidic residues" evidence="1">
    <location>
        <begin position="497"/>
        <end position="515"/>
    </location>
</feature>
<protein>
    <recommendedName>
        <fullName evidence="2">5'-3' DNA helicase ZGRF1-like N-terminal domain-containing protein</fullName>
    </recommendedName>
</protein>
<dbReference type="STRING" id="660122.C7YNH8"/>
<dbReference type="VEuPathDB" id="FungiDB:NECHADRAFT_78236"/>
<dbReference type="EMBL" id="GG698897">
    <property type="protein sequence ID" value="EEU47124.1"/>
    <property type="molecule type" value="Genomic_DNA"/>
</dbReference>
<name>C7YNH8_FUSV7</name>
<dbReference type="GeneID" id="9671369"/>
<gene>
    <name evidence="3" type="ORF">NECHADRAFT_78236</name>
</gene>
<evidence type="ECO:0000313" key="4">
    <source>
        <dbReference type="Proteomes" id="UP000005206"/>
    </source>
</evidence>
<dbReference type="PANTHER" id="PTHR28535">
    <property type="entry name" value="ZINC FINGER GRF-TYPE CONTAINING 1"/>
    <property type="match status" value="1"/>
</dbReference>
<organism evidence="3 4">
    <name type="scientific">Fusarium vanettenii (strain ATCC MYA-4622 / CBS 123669 / FGSC 9596 / NRRL 45880 / 77-13-4)</name>
    <name type="common">Fusarium solani subsp. pisi</name>
    <dbReference type="NCBI Taxonomy" id="660122"/>
    <lineage>
        <taxon>Eukaryota</taxon>
        <taxon>Fungi</taxon>
        <taxon>Dikarya</taxon>
        <taxon>Ascomycota</taxon>
        <taxon>Pezizomycotina</taxon>
        <taxon>Sordariomycetes</taxon>
        <taxon>Hypocreomycetidae</taxon>
        <taxon>Hypocreales</taxon>
        <taxon>Nectriaceae</taxon>
        <taxon>Fusarium</taxon>
        <taxon>Fusarium solani species complex</taxon>
        <taxon>Fusarium vanettenii</taxon>
    </lineage>
</organism>
<evidence type="ECO:0000259" key="2">
    <source>
        <dbReference type="Pfam" id="PF10382"/>
    </source>
</evidence>
<feature type="compositionally biased region" description="Basic residues" evidence="1">
    <location>
        <begin position="1070"/>
        <end position="1083"/>
    </location>
</feature>
<feature type="region of interest" description="Disordered" evidence="1">
    <location>
        <begin position="98"/>
        <end position="145"/>
    </location>
</feature>
<feature type="region of interest" description="Disordered" evidence="1">
    <location>
        <begin position="794"/>
        <end position="835"/>
    </location>
</feature>
<dbReference type="InterPro" id="IPR018838">
    <property type="entry name" value="ZGRF1-like_N"/>
</dbReference>